<dbReference type="RefSeq" id="XP_009541332.1">
    <property type="nucleotide sequence ID" value="XM_009543037.1"/>
</dbReference>
<evidence type="ECO:0000313" key="2">
    <source>
        <dbReference type="EMBL" id="ETW87430.1"/>
    </source>
</evidence>
<evidence type="ECO:0000313" key="3">
    <source>
        <dbReference type="Proteomes" id="UP000030671"/>
    </source>
</evidence>
<evidence type="ECO:0000256" key="1">
    <source>
        <dbReference type="SAM" id="MobiDB-lite"/>
    </source>
</evidence>
<dbReference type="Proteomes" id="UP000030671">
    <property type="component" value="Unassembled WGS sequence"/>
</dbReference>
<reference evidence="2 3" key="1">
    <citation type="journal article" date="2012" name="New Phytol.">
        <title>Insight into trade-off between wood decay and parasitism from the genome of a fungal forest pathogen.</title>
        <authorList>
            <person name="Olson A."/>
            <person name="Aerts A."/>
            <person name="Asiegbu F."/>
            <person name="Belbahri L."/>
            <person name="Bouzid O."/>
            <person name="Broberg A."/>
            <person name="Canback B."/>
            <person name="Coutinho P.M."/>
            <person name="Cullen D."/>
            <person name="Dalman K."/>
            <person name="Deflorio G."/>
            <person name="van Diepen L.T."/>
            <person name="Dunand C."/>
            <person name="Duplessis S."/>
            <person name="Durling M."/>
            <person name="Gonthier P."/>
            <person name="Grimwood J."/>
            <person name="Fossdal C.G."/>
            <person name="Hansson D."/>
            <person name="Henrissat B."/>
            <person name="Hietala A."/>
            <person name="Himmelstrand K."/>
            <person name="Hoffmeister D."/>
            <person name="Hogberg N."/>
            <person name="James T.Y."/>
            <person name="Karlsson M."/>
            <person name="Kohler A."/>
            <person name="Kues U."/>
            <person name="Lee Y.H."/>
            <person name="Lin Y.C."/>
            <person name="Lind M."/>
            <person name="Lindquist E."/>
            <person name="Lombard V."/>
            <person name="Lucas S."/>
            <person name="Lunden K."/>
            <person name="Morin E."/>
            <person name="Murat C."/>
            <person name="Park J."/>
            <person name="Raffaello T."/>
            <person name="Rouze P."/>
            <person name="Salamov A."/>
            <person name="Schmutz J."/>
            <person name="Solheim H."/>
            <person name="Stahlberg J."/>
            <person name="Velez H."/>
            <person name="de Vries R.P."/>
            <person name="Wiebenga A."/>
            <person name="Woodward S."/>
            <person name="Yakovlev I."/>
            <person name="Garbelotto M."/>
            <person name="Martin F."/>
            <person name="Grigoriev I.V."/>
            <person name="Stenlid J."/>
        </authorList>
    </citation>
    <scope>NUCLEOTIDE SEQUENCE [LARGE SCALE GENOMIC DNA]</scope>
    <source>
        <strain evidence="2 3">TC 32-1</strain>
    </source>
</reference>
<protein>
    <submittedName>
        <fullName evidence="2">Uncharacterized protein</fullName>
    </submittedName>
</protein>
<dbReference type="GeneID" id="20672571"/>
<feature type="non-terminal residue" evidence="2">
    <location>
        <position position="1"/>
    </location>
</feature>
<proteinExistence type="predicted"/>
<dbReference type="EMBL" id="KI925454">
    <property type="protein sequence ID" value="ETW87430.1"/>
    <property type="molecule type" value="Genomic_DNA"/>
</dbReference>
<accession>W4KPW2</accession>
<sequence>SAYDVGHVSPDVALLQYAAVSKLPSENPAADSVSAHSRSVRIEEQASAYSRGSDR</sequence>
<dbReference type="AlphaFoldDB" id="W4KPW2"/>
<feature type="region of interest" description="Disordered" evidence="1">
    <location>
        <begin position="25"/>
        <end position="55"/>
    </location>
</feature>
<organism evidence="2 3">
    <name type="scientific">Heterobasidion irregulare (strain TC 32-1)</name>
    <dbReference type="NCBI Taxonomy" id="747525"/>
    <lineage>
        <taxon>Eukaryota</taxon>
        <taxon>Fungi</taxon>
        <taxon>Dikarya</taxon>
        <taxon>Basidiomycota</taxon>
        <taxon>Agaricomycotina</taxon>
        <taxon>Agaricomycetes</taxon>
        <taxon>Russulales</taxon>
        <taxon>Bondarzewiaceae</taxon>
        <taxon>Heterobasidion</taxon>
        <taxon>Heterobasidion annosum species complex</taxon>
    </lineage>
</organism>
<dbReference type="KEGG" id="hir:HETIRDRAFT_407078"/>
<name>W4KPW2_HETIT</name>
<dbReference type="HOGENOM" id="CLU_3037925_0_0_1"/>
<dbReference type="InParanoid" id="W4KPW2"/>
<gene>
    <name evidence="2" type="ORF">HETIRDRAFT_407078</name>
</gene>
<keyword evidence="3" id="KW-1185">Reference proteome</keyword>